<keyword evidence="2" id="KW-0472">Membrane</keyword>
<accession>A0AA39UYV4</accession>
<reference evidence="3" key="1">
    <citation type="submission" date="2023-03" db="EMBL/GenBank/DDBJ databases">
        <title>Complete genome of Cladonia borealis.</title>
        <authorList>
            <person name="Park H."/>
        </authorList>
    </citation>
    <scope>NUCLEOTIDE SEQUENCE</scope>
    <source>
        <strain evidence="3">ANT050790</strain>
    </source>
</reference>
<evidence type="ECO:0000313" key="4">
    <source>
        <dbReference type="Proteomes" id="UP001166286"/>
    </source>
</evidence>
<dbReference type="Proteomes" id="UP001166286">
    <property type="component" value="Unassembled WGS sequence"/>
</dbReference>
<dbReference type="InterPro" id="IPR021765">
    <property type="entry name" value="UstYa-like"/>
</dbReference>
<evidence type="ECO:0000256" key="1">
    <source>
        <dbReference type="ARBA" id="ARBA00035112"/>
    </source>
</evidence>
<gene>
    <name evidence="3" type="ORF">JMJ35_008604</name>
</gene>
<sequence length="281" mass="32242">MSDSEVQEKLLQDSYQEKFSSRERGIRRHLSLVFVVNLALFAFSIAIIFGSFITSNKNDRLNWQIKEVDFYSPILDKVDLHPTLKEMEGSLFDDSHSVYRGDPGPDVDAAWERVSAKGAEVVMMHRSDISKVGKDPASVVQAPESWGFGPDAIPVQVDVFHQIHCLNELRKEMHYQYYYGDSPRTALHDAHKKHCLHILLQNLMCQGNVDVITHDWVETTARPYADFNILHQCRDFEALLDWQQQNKLENVRERFNSMAVPEGVVRLPFSTTTEMTNSTSV</sequence>
<dbReference type="Pfam" id="PF11807">
    <property type="entry name" value="UstYa"/>
    <property type="match status" value="1"/>
</dbReference>
<keyword evidence="4" id="KW-1185">Reference proteome</keyword>
<dbReference type="EMBL" id="JAFEKC020000019">
    <property type="protein sequence ID" value="KAK0509233.1"/>
    <property type="molecule type" value="Genomic_DNA"/>
</dbReference>
<comment type="similarity">
    <text evidence="1">Belongs to the ustYa family.</text>
</comment>
<keyword evidence="2" id="KW-1133">Transmembrane helix</keyword>
<name>A0AA39UYV4_9LECA</name>
<evidence type="ECO:0000313" key="3">
    <source>
        <dbReference type="EMBL" id="KAK0509233.1"/>
    </source>
</evidence>
<evidence type="ECO:0000256" key="2">
    <source>
        <dbReference type="SAM" id="Phobius"/>
    </source>
</evidence>
<feature type="transmembrane region" description="Helical" evidence="2">
    <location>
        <begin position="30"/>
        <end position="53"/>
    </location>
</feature>
<comment type="caution">
    <text evidence="3">The sequence shown here is derived from an EMBL/GenBank/DDBJ whole genome shotgun (WGS) entry which is preliminary data.</text>
</comment>
<keyword evidence="2" id="KW-0812">Transmembrane</keyword>
<organism evidence="3 4">
    <name type="scientific">Cladonia borealis</name>
    <dbReference type="NCBI Taxonomy" id="184061"/>
    <lineage>
        <taxon>Eukaryota</taxon>
        <taxon>Fungi</taxon>
        <taxon>Dikarya</taxon>
        <taxon>Ascomycota</taxon>
        <taxon>Pezizomycotina</taxon>
        <taxon>Lecanoromycetes</taxon>
        <taxon>OSLEUM clade</taxon>
        <taxon>Lecanoromycetidae</taxon>
        <taxon>Lecanorales</taxon>
        <taxon>Lecanorineae</taxon>
        <taxon>Cladoniaceae</taxon>
        <taxon>Cladonia</taxon>
    </lineage>
</organism>
<dbReference type="PANTHER" id="PTHR33365:SF14">
    <property type="entry name" value="TAT PATHWAY SIGNAL SEQUENCE"/>
    <property type="match status" value="1"/>
</dbReference>
<protein>
    <recommendedName>
        <fullName evidence="5">Tat pathway signal sequence</fullName>
    </recommendedName>
</protein>
<dbReference type="PANTHER" id="PTHR33365">
    <property type="entry name" value="YALI0B05434P"/>
    <property type="match status" value="1"/>
</dbReference>
<dbReference type="GO" id="GO:0043386">
    <property type="term" value="P:mycotoxin biosynthetic process"/>
    <property type="evidence" value="ECO:0007669"/>
    <property type="project" value="InterPro"/>
</dbReference>
<proteinExistence type="inferred from homology"/>
<dbReference type="AlphaFoldDB" id="A0AA39UYV4"/>
<evidence type="ECO:0008006" key="5">
    <source>
        <dbReference type="Google" id="ProtNLM"/>
    </source>
</evidence>